<gene>
    <name evidence="2" type="ORF">LVJ94_20730</name>
</gene>
<proteinExistence type="predicted"/>
<evidence type="ECO:0000256" key="1">
    <source>
        <dbReference type="SAM" id="SignalP"/>
    </source>
</evidence>
<dbReference type="PROSITE" id="PS51257">
    <property type="entry name" value="PROKAR_LIPOPROTEIN"/>
    <property type="match status" value="1"/>
</dbReference>
<dbReference type="RefSeq" id="WP_394839315.1">
    <property type="nucleotide sequence ID" value="NZ_CP089929.1"/>
</dbReference>
<protein>
    <recommendedName>
        <fullName evidence="4">GH26 domain-containing protein</fullName>
    </recommendedName>
</protein>
<dbReference type="SUPFAM" id="SSF51445">
    <property type="entry name" value="(Trans)glycosidases"/>
    <property type="match status" value="1"/>
</dbReference>
<sequence>MTLRVALGIGLLVLAAGCAATGDVDEGNTTEGPIAGPSTMWVGANVSKPDNKVGSWLADSDKFGPWRIRRSFNPGLPDHISRSAAAKDAENNVISFLSVKPPTIDGVAKGKYDEEIRSLAASFPTDHTTYLTMYHEPENDMDGPTFVKLFKHFYEVAKGANSHIQIGYVAMSYQWRPGSDSTKNQDDWWPGEGSTDFLGVDDYNEATKSKRSNAGNDPQFQRWYNWAKTKGKPLAVVEFGRLENPDDPGARATDLLATETYLREKGFFMFLYWDAIGTKNVDWRLSSGPTGDAMRSIASRGQTGW</sequence>
<evidence type="ECO:0008006" key="4">
    <source>
        <dbReference type="Google" id="ProtNLM"/>
    </source>
</evidence>
<accession>A0ABZ2LIG2</accession>
<organism evidence="2 3">
    <name type="scientific">Pendulispora rubella</name>
    <dbReference type="NCBI Taxonomy" id="2741070"/>
    <lineage>
        <taxon>Bacteria</taxon>
        <taxon>Pseudomonadati</taxon>
        <taxon>Myxococcota</taxon>
        <taxon>Myxococcia</taxon>
        <taxon>Myxococcales</taxon>
        <taxon>Sorangiineae</taxon>
        <taxon>Pendulisporaceae</taxon>
        <taxon>Pendulispora</taxon>
    </lineage>
</organism>
<dbReference type="InterPro" id="IPR017853">
    <property type="entry name" value="GH"/>
</dbReference>
<keyword evidence="1" id="KW-0732">Signal</keyword>
<name>A0ABZ2LIG2_9BACT</name>
<feature type="chain" id="PRO_5045152601" description="GH26 domain-containing protein" evidence="1">
    <location>
        <begin position="22"/>
        <end position="305"/>
    </location>
</feature>
<keyword evidence="3" id="KW-1185">Reference proteome</keyword>
<evidence type="ECO:0000313" key="2">
    <source>
        <dbReference type="EMBL" id="WXB09643.1"/>
    </source>
</evidence>
<dbReference type="EMBL" id="CP089983">
    <property type="protein sequence ID" value="WXB09643.1"/>
    <property type="molecule type" value="Genomic_DNA"/>
</dbReference>
<feature type="signal peptide" evidence="1">
    <location>
        <begin position="1"/>
        <end position="21"/>
    </location>
</feature>
<evidence type="ECO:0000313" key="3">
    <source>
        <dbReference type="Proteomes" id="UP001374803"/>
    </source>
</evidence>
<dbReference type="Gene3D" id="3.20.20.80">
    <property type="entry name" value="Glycosidases"/>
    <property type="match status" value="1"/>
</dbReference>
<reference evidence="2" key="1">
    <citation type="submission" date="2021-12" db="EMBL/GenBank/DDBJ databases">
        <title>Discovery of the Pendulisporaceae a myxobacterial family with distinct sporulation behavior and unique specialized metabolism.</title>
        <authorList>
            <person name="Garcia R."/>
            <person name="Popoff A."/>
            <person name="Bader C.D."/>
            <person name="Loehr J."/>
            <person name="Walesch S."/>
            <person name="Walt C."/>
            <person name="Boldt J."/>
            <person name="Bunk B."/>
            <person name="Haeckl F.J.F.P.J."/>
            <person name="Gunesch A.P."/>
            <person name="Birkelbach J."/>
            <person name="Nuebel U."/>
            <person name="Pietschmann T."/>
            <person name="Bach T."/>
            <person name="Mueller R."/>
        </authorList>
    </citation>
    <scope>NUCLEOTIDE SEQUENCE</scope>
    <source>
        <strain evidence="2">MSr11367</strain>
    </source>
</reference>
<dbReference type="Proteomes" id="UP001374803">
    <property type="component" value="Chromosome"/>
</dbReference>